<organism evidence="2 3">
    <name type="scientific">Shewanella cyperi</name>
    <dbReference type="NCBI Taxonomy" id="2814292"/>
    <lineage>
        <taxon>Bacteria</taxon>
        <taxon>Pseudomonadati</taxon>
        <taxon>Pseudomonadota</taxon>
        <taxon>Gammaproteobacteria</taxon>
        <taxon>Alteromonadales</taxon>
        <taxon>Shewanellaceae</taxon>
        <taxon>Shewanella</taxon>
    </lineage>
</organism>
<dbReference type="PROSITE" id="PS51352">
    <property type="entry name" value="THIOREDOXIN_2"/>
    <property type="match status" value="1"/>
</dbReference>
<evidence type="ECO:0000313" key="3">
    <source>
        <dbReference type="Proteomes" id="UP000663281"/>
    </source>
</evidence>
<dbReference type="InterPro" id="IPR013766">
    <property type="entry name" value="Thioredoxin_domain"/>
</dbReference>
<proteinExistence type="predicted"/>
<dbReference type="KEGG" id="scyp:JYB88_16280"/>
<feature type="domain" description="Thioredoxin" evidence="1">
    <location>
        <begin position="1"/>
        <end position="132"/>
    </location>
</feature>
<dbReference type="InterPro" id="IPR036249">
    <property type="entry name" value="Thioredoxin-like_sf"/>
</dbReference>
<evidence type="ECO:0000313" key="2">
    <source>
        <dbReference type="EMBL" id="QSX29725.1"/>
    </source>
</evidence>
<name>A0A974XJU7_9GAMM</name>
<dbReference type="Proteomes" id="UP000663281">
    <property type="component" value="Chromosome"/>
</dbReference>
<evidence type="ECO:0000259" key="1">
    <source>
        <dbReference type="PROSITE" id="PS51352"/>
    </source>
</evidence>
<gene>
    <name evidence="2" type="ORF">JYB88_16280</name>
</gene>
<keyword evidence="3" id="KW-1185">Reference proteome</keyword>
<sequence length="132" mass="14646">MLTGQLDSATLLAQEDYQASYQDYEPDAAGLAPLQQVTEPTELLVIQGTWCPDCVREVPRLIRIAEQLNGTVFKLSHIGVDRDKTDPAGLAGRYDFNRIPTILVLRQGVELGRIVERPQTSLEQDLVDILGL</sequence>
<dbReference type="EMBL" id="CP071504">
    <property type="protein sequence ID" value="QSX29725.1"/>
    <property type="molecule type" value="Genomic_DNA"/>
</dbReference>
<reference evidence="2 3" key="1">
    <citation type="submission" date="2021-03" db="EMBL/GenBank/DDBJ databases">
        <title>Novel species identification of genus Shewanella.</title>
        <authorList>
            <person name="Liu G."/>
            <person name="Zhang Q."/>
        </authorList>
    </citation>
    <scope>NUCLEOTIDE SEQUENCE [LARGE SCALE GENOMIC DNA]</scope>
    <source>
        <strain evidence="2 3">FJAT-53726</strain>
    </source>
</reference>
<dbReference type="RefSeq" id="WP_207321075.1">
    <property type="nucleotide sequence ID" value="NZ_CP071501.1"/>
</dbReference>
<accession>A0A974XJU7</accession>
<protein>
    <submittedName>
        <fullName evidence="2">Thioredoxin family protein</fullName>
    </submittedName>
</protein>
<dbReference type="CDD" id="cd02947">
    <property type="entry name" value="TRX_family"/>
    <property type="match status" value="1"/>
</dbReference>
<dbReference type="Gene3D" id="3.40.30.10">
    <property type="entry name" value="Glutaredoxin"/>
    <property type="match status" value="1"/>
</dbReference>
<dbReference type="Pfam" id="PF14595">
    <property type="entry name" value="Thioredoxin_9"/>
    <property type="match status" value="1"/>
</dbReference>
<dbReference type="SUPFAM" id="SSF52833">
    <property type="entry name" value="Thioredoxin-like"/>
    <property type="match status" value="1"/>
</dbReference>
<dbReference type="AlphaFoldDB" id="A0A974XJU7"/>